<comment type="caution">
    <text evidence="2">The sequence shown here is derived from an EMBL/GenBank/DDBJ whole genome shotgun (WGS) entry which is preliminary data.</text>
</comment>
<dbReference type="EMBL" id="QEOB01000003">
    <property type="protein sequence ID" value="PVX85769.1"/>
    <property type="molecule type" value="Genomic_DNA"/>
</dbReference>
<keyword evidence="1" id="KW-0812">Transmembrane</keyword>
<keyword evidence="1" id="KW-0472">Membrane</keyword>
<dbReference type="Proteomes" id="UP000245712">
    <property type="component" value="Unassembled WGS sequence"/>
</dbReference>
<gene>
    <name evidence="2" type="ORF">C7402_103347</name>
</gene>
<protein>
    <submittedName>
        <fullName evidence="2">Uncharacterized protein</fullName>
    </submittedName>
</protein>
<evidence type="ECO:0000313" key="2">
    <source>
        <dbReference type="EMBL" id="PVX85769.1"/>
    </source>
</evidence>
<feature type="transmembrane region" description="Helical" evidence="1">
    <location>
        <begin position="6"/>
        <end position="25"/>
    </location>
</feature>
<name>A0ABX5KSD6_9BURK</name>
<keyword evidence="1" id="KW-1133">Transmembrane helix</keyword>
<sequence length="37" mass="4142">MGFGIVAMIVALSLCGVGMIMDRNGRKADRERRRHSH</sequence>
<reference evidence="2 3" key="1">
    <citation type="submission" date="2018-05" db="EMBL/GenBank/DDBJ databases">
        <title>Genomic Encyclopedia of Type Strains, Phase IV (KMG-V): Genome sequencing to study the core and pangenomes of soil and plant-associated prokaryotes.</title>
        <authorList>
            <person name="Whitman W."/>
        </authorList>
    </citation>
    <scope>NUCLEOTIDE SEQUENCE [LARGE SCALE GENOMIC DNA]</scope>
    <source>
        <strain evidence="2 3">SCZa-39</strain>
    </source>
</reference>
<evidence type="ECO:0000313" key="3">
    <source>
        <dbReference type="Proteomes" id="UP000245712"/>
    </source>
</evidence>
<keyword evidence="3" id="KW-1185">Reference proteome</keyword>
<evidence type="ECO:0000256" key="1">
    <source>
        <dbReference type="SAM" id="Phobius"/>
    </source>
</evidence>
<proteinExistence type="predicted"/>
<accession>A0ABX5KSD6</accession>
<organism evidence="2 3">
    <name type="scientific">Paraburkholderia unamae</name>
    <dbReference type="NCBI Taxonomy" id="219649"/>
    <lineage>
        <taxon>Bacteria</taxon>
        <taxon>Pseudomonadati</taxon>
        <taxon>Pseudomonadota</taxon>
        <taxon>Betaproteobacteria</taxon>
        <taxon>Burkholderiales</taxon>
        <taxon>Burkholderiaceae</taxon>
        <taxon>Paraburkholderia</taxon>
    </lineage>
</organism>